<keyword evidence="3" id="KW-1185">Reference proteome</keyword>
<evidence type="ECO:0000313" key="3">
    <source>
        <dbReference type="Proteomes" id="UP000270673"/>
    </source>
</evidence>
<proteinExistence type="predicted"/>
<dbReference type="KEGG" id="buy:D8S85_17985"/>
<dbReference type="PROSITE" id="PS51257">
    <property type="entry name" value="PROKAR_LIPOPROTEIN"/>
    <property type="match status" value="1"/>
</dbReference>
<dbReference type="Pfam" id="PF13149">
    <property type="entry name" value="Mfa_like_1"/>
    <property type="match status" value="1"/>
</dbReference>
<dbReference type="Proteomes" id="UP000270673">
    <property type="component" value="Chromosome"/>
</dbReference>
<keyword evidence="1" id="KW-0732">Signal</keyword>
<organism evidence="2 3">
    <name type="scientific">Butyricimonas faecalis</name>
    <dbReference type="NCBI Taxonomy" id="2093856"/>
    <lineage>
        <taxon>Bacteria</taxon>
        <taxon>Pseudomonadati</taxon>
        <taxon>Bacteroidota</taxon>
        <taxon>Bacteroidia</taxon>
        <taxon>Bacteroidales</taxon>
        <taxon>Odoribacteraceae</taxon>
        <taxon>Butyricimonas</taxon>
    </lineage>
</organism>
<dbReference type="InterPro" id="IPR025049">
    <property type="entry name" value="Mfa-like_1"/>
</dbReference>
<sequence>MNKITFLSFGYWQSVCIAVLLSIAATVMLASCSDDDTSGGTAPDDGNAIRFTIAIASFTGSDAVENPGARATINDEDGTGSFSNGDETTIMGFVYEAMPPVKKESPATYKDGTWTTTMTWDEFGEGAHVAFSAFFPKLSLSDFSELGQMAINLPTDQSTTEQYADCDWFHAVANGKKNDQPIQLTFRHCMHRLTVNLSLSDNSGTLTQADVDATTVVIKNMETKGVVSFSGGVMPQAGNTGDFTPLKSTDGNSFCVLLLPQNVTPGTPWIEITVGGRTVTYPVPAGLTTLNEGEEKVVNLKLTNDSGVSYSTYLTGWYRNDNYDTFVYTLVNDAQTELSPPAGGSDAYPKAMAVSGGKTYVSGGYFDTDGWARACYWVNGSATKLEVPDRSIVEGPDYSESILVSGGKIYIAGSYNNNDYRNAPCYWVDGVLTTLTLPAGASEGAAASIAVLDGKIYAVGYHANSNGTSTPGYWLDGSFVQLSLPEGASFWSSGTMDIVVSDNKVYVMGTYFQDSRYYPCIWIDGTRNELVSAGSAALGSVAQSMTVAGGKVYVSGYSIPENRNYRKGCYWIDGVCTDLSVPDGAWSEAASIGVIGGKVYVGGEHYTDVREKHPCYWVDGVRTDLDIPTGGTSGGIRAIYLSE</sequence>
<dbReference type="Gene3D" id="2.120.10.80">
    <property type="entry name" value="Kelch-type beta propeller"/>
    <property type="match status" value="1"/>
</dbReference>
<protein>
    <submittedName>
        <fullName evidence="2">Fimbrillin family protein</fullName>
    </submittedName>
</protein>
<dbReference type="Gene3D" id="2.60.40.2630">
    <property type="match status" value="1"/>
</dbReference>
<gene>
    <name evidence="2" type="ORF">D8S85_17985</name>
</gene>
<feature type="chain" id="PRO_5019108899" evidence="1">
    <location>
        <begin position="31"/>
        <end position="643"/>
    </location>
</feature>
<dbReference type="EMBL" id="CP032819">
    <property type="protein sequence ID" value="AZS31257.1"/>
    <property type="molecule type" value="Genomic_DNA"/>
</dbReference>
<dbReference type="CDD" id="cd13121">
    <property type="entry name" value="BF2867_like_C"/>
    <property type="match status" value="1"/>
</dbReference>
<dbReference type="InterPro" id="IPR015915">
    <property type="entry name" value="Kelch-typ_b-propeller"/>
</dbReference>
<dbReference type="InterPro" id="IPR042278">
    <property type="entry name" value="Mfa-like_1_N"/>
</dbReference>
<evidence type="ECO:0000256" key="1">
    <source>
        <dbReference type="SAM" id="SignalP"/>
    </source>
</evidence>
<dbReference type="SUPFAM" id="SSF117281">
    <property type="entry name" value="Kelch motif"/>
    <property type="match status" value="1"/>
</dbReference>
<name>A0A3S9VXK2_9BACT</name>
<evidence type="ECO:0000313" key="2">
    <source>
        <dbReference type="EMBL" id="AZS31257.1"/>
    </source>
</evidence>
<accession>A0A3S9VXK2</accession>
<dbReference type="Gene3D" id="2.60.40.2620">
    <property type="entry name" value="Fimbrillin-like"/>
    <property type="match status" value="1"/>
</dbReference>
<feature type="signal peptide" evidence="1">
    <location>
        <begin position="1"/>
        <end position="30"/>
    </location>
</feature>
<dbReference type="AlphaFoldDB" id="A0A3S9VXK2"/>
<dbReference type="CDD" id="cd13120">
    <property type="entry name" value="BF2867_like_N"/>
    <property type="match status" value="1"/>
</dbReference>
<reference evidence="2 3" key="1">
    <citation type="submission" date="2018-10" db="EMBL/GenBank/DDBJ databases">
        <title>Butyricimonas faecalis sp. nov., isolated from human faeces and emended description of the genus Butyricimonas.</title>
        <authorList>
            <person name="Le Roy T."/>
            <person name="Van der Smissen P."/>
            <person name="Paquot A."/>
            <person name="Delzenne N."/>
            <person name="Muccioli G."/>
            <person name="Collet J.-F."/>
            <person name="Cani P.D."/>
        </authorList>
    </citation>
    <scope>NUCLEOTIDE SEQUENCE [LARGE SCALE GENOMIC DNA]</scope>
    <source>
        <strain evidence="2 3">H184</strain>
    </source>
</reference>
<dbReference type="OrthoDB" id="5521290at2"/>